<dbReference type="Proteomes" id="UP000297245">
    <property type="component" value="Unassembled WGS sequence"/>
</dbReference>
<feature type="compositionally biased region" description="Acidic residues" evidence="1">
    <location>
        <begin position="388"/>
        <end position="397"/>
    </location>
</feature>
<evidence type="ECO:0000313" key="3">
    <source>
        <dbReference type="Proteomes" id="UP000297245"/>
    </source>
</evidence>
<keyword evidence="3" id="KW-1185">Reference proteome</keyword>
<feature type="region of interest" description="Disordered" evidence="1">
    <location>
        <begin position="378"/>
        <end position="407"/>
    </location>
</feature>
<feature type="compositionally biased region" description="Polar residues" evidence="1">
    <location>
        <begin position="1"/>
        <end position="12"/>
    </location>
</feature>
<feature type="region of interest" description="Disordered" evidence="1">
    <location>
        <begin position="265"/>
        <end position="309"/>
    </location>
</feature>
<evidence type="ECO:0000256" key="1">
    <source>
        <dbReference type="SAM" id="MobiDB-lite"/>
    </source>
</evidence>
<dbReference type="EMBL" id="ML179370">
    <property type="protein sequence ID" value="THU89352.1"/>
    <property type="molecule type" value="Genomic_DNA"/>
</dbReference>
<name>A0A4S8LJI8_DENBC</name>
<feature type="compositionally biased region" description="Acidic residues" evidence="1">
    <location>
        <begin position="287"/>
        <end position="302"/>
    </location>
</feature>
<accession>A0A4S8LJI8</accession>
<proteinExistence type="predicted"/>
<feature type="compositionally biased region" description="Basic and acidic residues" evidence="1">
    <location>
        <begin position="398"/>
        <end position="407"/>
    </location>
</feature>
<dbReference type="OrthoDB" id="3269637at2759"/>
<feature type="compositionally biased region" description="Basic residues" evidence="1">
    <location>
        <begin position="271"/>
        <end position="284"/>
    </location>
</feature>
<evidence type="ECO:0008006" key="4">
    <source>
        <dbReference type="Google" id="ProtNLM"/>
    </source>
</evidence>
<evidence type="ECO:0000313" key="2">
    <source>
        <dbReference type="EMBL" id="THU89352.1"/>
    </source>
</evidence>
<gene>
    <name evidence="2" type="ORF">K435DRAFT_802775</name>
</gene>
<dbReference type="AlphaFoldDB" id="A0A4S8LJI8"/>
<protein>
    <recommendedName>
        <fullName evidence="4">HNH nuclease domain-containing protein</fullName>
    </recommendedName>
</protein>
<reference evidence="2 3" key="1">
    <citation type="journal article" date="2019" name="Nat. Ecol. Evol.">
        <title>Megaphylogeny resolves global patterns of mushroom evolution.</title>
        <authorList>
            <person name="Varga T."/>
            <person name="Krizsan K."/>
            <person name="Foldi C."/>
            <person name="Dima B."/>
            <person name="Sanchez-Garcia M."/>
            <person name="Sanchez-Ramirez S."/>
            <person name="Szollosi G.J."/>
            <person name="Szarkandi J.G."/>
            <person name="Papp V."/>
            <person name="Albert L."/>
            <person name="Andreopoulos W."/>
            <person name="Angelini C."/>
            <person name="Antonin V."/>
            <person name="Barry K.W."/>
            <person name="Bougher N.L."/>
            <person name="Buchanan P."/>
            <person name="Buyck B."/>
            <person name="Bense V."/>
            <person name="Catcheside P."/>
            <person name="Chovatia M."/>
            <person name="Cooper J."/>
            <person name="Damon W."/>
            <person name="Desjardin D."/>
            <person name="Finy P."/>
            <person name="Geml J."/>
            <person name="Haridas S."/>
            <person name="Hughes K."/>
            <person name="Justo A."/>
            <person name="Karasinski D."/>
            <person name="Kautmanova I."/>
            <person name="Kiss B."/>
            <person name="Kocsube S."/>
            <person name="Kotiranta H."/>
            <person name="LaButti K.M."/>
            <person name="Lechner B.E."/>
            <person name="Liimatainen K."/>
            <person name="Lipzen A."/>
            <person name="Lukacs Z."/>
            <person name="Mihaltcheva S."/>
            <person name="Morgado L.N."/>
            <person name="Niskanen T."/>
            <person name="Noordeloos M.E."/>
            <person name="Ohm R.A."/>
            <person name="Ortiz-Santana B."/>
            <person name="Ovrebo C."/>
            <person name="Racz N."/>
            <person name="Riley R."/>
            <person name="Savchenko A."/>
            <person name="Shiryaev A."/>
            <person name="Soop K."/>
            <person name="Spirin V."/>
            <person name="Szebenyi C."/>
            <person name="Tomsovsky M."/>
            <person name="Tulloss R.E."/>
            <person name="Uehling J."/>
            <person name="Grigoriev I.V."/>
            <person name="Vagvolgyi C."/>
            <person name="Papp T."/>
            <person name="Martin F.M."/>
            <person name="Miettinen O."/>
            <person name="Hibbett D.S."/>
            <person name="Nagy L.G."/>
        </authorList>
    </citation>
    <scope>NUCLEOTIDE SEQUENCE [LARGE SCALE GENOMIC DNA]</scope>
    <source>
        <strain evidence="2 3">CBS 962.96</strain>
    </source>
</reference>
<sequence length="435" mass="49613">MSLNCGDQNNAPGVSRYASESSLTSLDSDVDTAVGGNHEEWVPLEPPTTDSKHVLLTVWKSQGYQVVLKFTVKFVKSLAYKPVKWLGYAAWCLHGFDGTIVDNEGRRVHLETKNLAPGMHYYFKPSRNETRAHEISATINSKPMLAHCDATSSETTMSNISAYSFNIDVKARDGGCVFTSYPPESSHASHLIPKWIGDHVLIELQRFRGAFLAHKVDEMESISDRRNGITLTETIDYHFNANDLSILATPNPYIECNDLKEADPKHVKEVSRKRKKEVIRKRKRKEEEEEEKEEEEEEEEKEEKERQHFPRGRQYTLHWFDWSLGTSYGREIDAAHCARAAFHEHMSNNELPLPNVCHYRYAVALLINCLDDSATVLPPGATDRHEDEGDDEGDYEEQERVQGREAGNEQLALQVQSMFNFQHQALARTSENEQC</sequence>
<organism evidence="2 3">
    <name type="scientific">Dendrothele bispora (strain CBS 962.96)</name>
    <dbReference type="NCBI Taxonomy" id="1314807"/>
    <lineage>
        <taxon>Eukaryota</taxon>
        <taxon>Fungi</taxon>
        <taxon>Dikarya</taxon>
        <taxon>Basidiomycota</taxon>
        <taxon>Agaricomycotina</taxon>
        <taxon>Agaricomycetes</taxon>
        <taxon>Agaricomycetidae</taxon>
        <taxon>Agaricales</taxon>
        <taxon>Agaricales incertae sedis</taxon>
        <taxon>Dendrothele</taxon>
    </lineage>
</organism>
<feature type="region of interest" description="Disordered" evidence="1">
    <location>
        <begin position="1"/>
        <end position="29"/>
    </location>
</feature>